<feature type="signal peptide" evidence="1">
    <location>
        <begin position="1"/>
        <end position="24"/>
    </location>
</feature>
<reference evidence="3" key="1">
    <citation type="submission" date="2016-10" db="EMBL/GenBank/DDBJ databases">
        <authorList>
            <person name="Varghese N."/>
            <person name="Submissions S."/>
        </authorList>
    </citation>
    <scope>NUCLEOTIDE SEQUENCE [LARGE SCALE GENOMIC DNA]</scope>
    <source>
        <strain evidence="3">CGMCC 1.12402</strain>
    </source>
</reference>
<dbReference type="RefSeq" id="WP_090256974.1">
    <property type="nucleotide sequence ID" value="NZ_FOIR01000001.1"/>
</dbReference>
<evidence type="ECO:0008006" key="4">
    <source>
        <dbReference type="Google" id="ProtNLM"/>
    </source>
</evidence>
<dbReference type="EMBL" id="FOIR01000001">
    <property type="protein sequence ID" value="SEV91903.1"/>
    <property type="molecule type" value="Genomic_DNA"/>
</dbReference>
<dbReference type="OrthoDB" id="978645at2"/>
<keyword evidence="1" id="KW-0732">Signal</keyword>
<name>A0A1I0MT12_9BACT</name>
<evidence type="ECO:0000313" key="2">
    <source>
        <dbReference type="EMBL" id="SEV91903.1"/>
    </source>
</evidence>
<gene>
    <name evidence="2" type="ORF">SAMN05216290_0682</name>
</gene>
<sequence length="168" mass="18088">MTKTKALLIALLVGFFFSAQTANAQSTTGYSNALGLRAIGTTGLTYKHFNGRGNALEAILGFGHNSFSATLLTEKYSSPFDTNIVNLYYGFGGHVIFQSDSNLGVDRERFDDVDDEFGVGADFILGLELYVPDTPLAISLDVKPFIEVATSGNAYFGMDPGLGVKLFF</sequence>
<keyword evidence="3" id="KW-1185">Reference proteome</keyword>
<protein>
    <recommendedName>
        <fullName evidence="4">Outer membrane protein beta-barrel domain-containing protein</fullName>
    </recommendedName>
</protein>
<dbReference type="STRING" id="1267423.SAMN05216290_0682"/>
<feature type="chain" id="PRO_5011663698" description="Outer membrane protein beta-barrel domain-containing protein" evidence="1">
    <location>
        <begin position="25"/>
        <end position="168"/>
    </location>
</feature>
<organism evidence="2 3">
    <name type="scientific">Roseivirga pacifica</name>
    <dbReference type="NCBI Taxonomy" id="1267423"/>
    <lineage>
        <taxon>Bacteria</taxon>
        <taxon>Pseudomonadati</taxon>
        <taxon>Bacteroidota</taxon>
        <taxon>Cytophagia</taxon>
        <taxon>Cytophagales</taxon>
        <taxon>Roseivirgaceae</taxon>
        <taxon>Roseivirga</taxon>
    </lineage>
</organism>
<dbReference type="GeneID" id="99985424"/>
<proteinExistence type="predicted"/>
<evidence type="ECO:0000256" key="1">
    <source>
        <dbReference type="SAM" id="SignalP"/>
    </source>
</evidence>
<accession>A0A1I0MT12</accession>
<dbReference type="Proteomes" id="UP000199437">
    <property type="component" value="Unassembled WGS sequence"/>
</dbReference>
<evidence type="ECO:0000313" key="3">
    <source>
        <dbReference type="Proteomes" id="UP000199437"/>
    </source>
</evidence>
<dbReference type="AlphaFoldDB" id="A0A1I0MT12"/>